<dbReference type="PANTHER" id="PTHR23092">
    <property type="entry name" value="POLY(A) RNA POLYMERASE"/>
    <property type="match status" value="1"/>
</dbReference>
<dbReference type="AlphaFoldDB" id="A0A8K0QVD2"/>
<dbReference type="OrthoDB" id="273917at2759"/>
<evidence type="ECO:0000256" key="4">
    <source>
        <dbReference type="ARBA" id="ARBA00022842"/>
    </source>
</evidence>
<feature type="compositionally biased region" description="Basic and acidic residues" evidence="5">
    <location>
        <begin position="1"/>
        <end position="15"/>
    </location>
</feature>
<keyword evidence="4" id="KW-0460">Magnesium</keyword>
<dbReference type="CDD" id="cd05402">
    <property type="entry name" value="NT_PAP_TUTase"/>
    <property type="match status" value="1"/>
</dbReference>
<dbReference type="Gene3D" id="1.10.1410.10">
    <property type="match status" value="1"/>
</dbReference>
<proteinExistence type="inferred from homology"/>
<feature type="region of interest" description="Disordered" evidence="5">
    <location>
        <begin position="595"/>
        <end position="616"/>
    </location>
</feature>
<gene>
    <name evidence="8" type="ORF">FB567DRAFT_612987</name>
</gene>
<dbReference type="GO" id="GO:0031123">
    <property type="term" value="P:RNA 3'-end processing"/>
    <property type="evidence" value="ECO:0007669"/>
    <property type="project" value="TreeGrafter"/>
</dbReference>
<dbReference type="SUPFAM" id="SSF81301">
    <property type="entry name" value="Nucleotidyltransferase"/>
    <property type="match status" value="1"/>
</dbReference>
<reference evidence="8" key="1">
    <citation type="journal article" date="2021" name="Nat. Commun.">
        <title>Genetic determinants of endophytism in the Arabidopsis root mycobiome.</title>
        <authorList>
            <person name="Mesny F."/>
            <person name="Miyauchi S."/>
            <person name="Thiergart T."/>
            <person name="Pickel B."/>
            <person name="Atanasova L."/>
            <person name="Karlsson M."/>
            <person name="Huettel B."/>
            <person name="Barry K.W."/>
            <person name="Haridas S."/>
            <person name="Chen C."/>
            <person name="Bauer D."/>
            <person name="Andreopoulos W."/>
            <person name="Pangilinan J."/>
            <person name="LaButti K."/>
            <person name="Riley R."/>
            <person name="Lipzen A."/>
            <person name="Clum A."/>
            <person name="Drula E."/>
            <person name="Henrissat B."/>
            <person name="Kohler A."/>
            <person name="Grigoriev I.V."/>
            <person name="Martin F.M."/>
            <person name="Hacquard S."/>
        </authorList>
    </citation>
    <scope>NUCLEOTIDE SEQUENCE</scope>
    <source>
        <strain evidence="8">MPI-SDFR-AT-0120</strain>
    </source>
</reference>
<evidence type="ECO:0000313" key="8">
    <source>
        <dbReference type="EMBL" id="KAH7070210.1"/>
    </source>
</evidence>
<evidence type="ECO:0000256" key="5">
    <source>
        <dbReference type="SAM" id="MobiDB-lite"/>
    </source>
</evidence>
<dbReference type="GO" id="GO:0046872">
    <property type="term" value="F:metal ion binding"/>
    <property type="evidence" value="ECO:0007669"/>
    <property type="project" value="UniProtKB-KW"/>
</dbReference>
<dbReference type="InterPro" id="IPR045862">
    <property type="entry name" value="Trf4-like"/>
</dbReference>
<dbReference type="SUPFAM" id="SSF81631">
    <property type="entry name" value="PAP/OAS1 substrate-binding domain"/>
    <property type="match status" value="1"/>
</dbReference>
<protein>
    <recommendedName>
        <fullName evidence="2">polynucleotide adenylyltransferase</fullName>
        <ecNumber evidence="2">2.7.7.19</ecNumber>
    </recommendedName>
</protein>
<dbReference type="EC" id="2.7.7.19" evidence="2"/>
<dbReference type="InterPro" id="IPR043519">
    <property type="entry name" value="NT_sf"/>
</dbReference>
<dbReference type="GO" id="GO:0010605">
    <property type="term" value="P:negative regulation of macromolecule metabolic process"/>
    <property type="evidence" value="ECO:0007669"/>
    <property type="project" value="UniProtKB-ARBA"/>
</dbReference>
<feature type="compositionally biased region" description="Polar residues" evidence="5">
    <location>
        <begin position="601"/>
        <end position="615"/>
    </location>
</feature>
<dbReference type="EMBL" id="JAGMVJ010000027">
    <property type="protein sequence ID" value="KAH7070210.1"/>
    <property type="molecule type" value="Genomic_DNA"/>
</dbReference>
<feature type="region of interest" description="Disordered" evidence="5">
    <location>
        <begin position="1"/>
        <end position="199"/>
    </location>
</feature>
<evidence type="ECO:0000256" key="1">
    <source>
        <dbReference type="ARBA" id="ARBA00008593"/>
    </source>
</evidence>
<feature type="domain" description="Poly(A) RNA polymerase mitochondrial-like central palm" evidence="7">
    <location>
        <begin position="351"/>
        <end position="499"/>
    </location>
</feature>
<comment type="caution">
    <text evidence="8">The sequence shown here is derived from an EMBL/GenBank/DDBJ whole genome shotgun (WGS) entry which is preliminary data.</text>
</comment>
<evidence type="ECO:0000259" key="7">
    <source>
        <dbReference type="Pfam" id="PF22600"/>
    </source>
</evidence>
<keyword evidence="9" id="KW-1185">Reference proteome</keyword>
<dbReference type="PANTHER" id="PTHR23092:SF15">
    <property type="entry name" value="INACTIVE NON-CANONICAL POLY(A) RNA POLYMERASE PROTEIN TRF4-2-RELATED"/>
    <property type="match status" value="1"/>
</dbReference>
<dbReference type="Gene3D" id="3.30.460.10">
    <property type="entry name" value="Beta Polymerase, domain 2"/>
    <property type="match status" value="1"/>
</dbReference>
<feature type="compositionally biased region" description="Basic and acidic residues" evidence="5">
    <location>
        <begin position="104"/>
        <end position="119"/>
    </location>
</feature>
<evidence type="ECO:0000313" key="9">
    <source>
        <dbReference type="Proteomes" id="UP000813461"/>
    </source>
</evidence>
<feature type="compositionally biased region" description="Acidic residues" evidence="5">
    <location>
        <begin position="235"/>
        <end position="248"/>
    </location>
</feature>
<keyword evidence="3" id="KW-0479">Metal-binding</keyword>
<organism evidence="8 9">
    <name type="scientific">Paraphoma chrysanthemicola</name>
    <dbReference type="NCBI Taxonomy" id="798071"/>
    <lineage>
        <taxon>Eukaryota</taxon>
        <taxon>Fungi</taxon>
        <taxon>Dikarya</taxon>
        <taxon>Ascomycota</taxon>
        <taxon>Pezizomycotina</taxon>
        <taxon>Dothideomycetes</taxon>
        <taxon>Pleosporomycetidae</taxon>
        <taxon>Pleosporales</taxon>
        <taxon>Pleosporineae</taxon>
        <taxon>Phaeosphaeriaceae</taxon>
        <taxon>Paraphoma</taxon>
    </lineage>
</organism>
<dbReference type="GO" id="GO:1990817">
    <property type="term" value="F:poly(A) RNA polymerase activity"/>
    <property type="evidence" value="ECO:0007669"/>
    <property type="project" value="UniProtKB-EC"/>
</dbReference>
<feature type="region of interest" description="Disordered" evidence="5">
    <location>
        <begin position="213"/>
        <end position="314"/>
    </location>
</feature>
<dbReference type="Pfam" id="PF03828">
    <property type="entry name" value="PAP_assoc"/>
    <property type="match status" value="1"/>
</dbReference>
<name>A0A8K0QVD2_9PLEO</name>
<dbReference type="GO" id="GO:0005730">
    <property type="term" value="C:nucleolus"/>
    <property type="evidence" value="ECO:0007669"/>
    <property type="project" value="TreeGrafter"/>
</dbReference>
<dbReference type="GO" id="GO:0003729">
    <property type="term" value="F:mRNA binding"/>
    <property type="evidence" value="ECO:0007669"/>
    <property type="project" value="TreeGrafter"/>
</dbReference>
<dbReference type="GO" id="GO:0043634">
    <property type="term" value="P:polyadenylation-dependent ncRNA catabolic process"/>
    <property type="evidence" value="ECO:0007669"/>
    <property type="project" value="TreeGrafter"/>
</dbReference>
<feature type="domain" description="PAP-associated" evidence="6">
    <location>
        <begin position="553"/>
        <end position="611"/>
    </location>
</feature>
<accession>A0A8K0QVD2</accession>
<evidence type="ECO:0000259" key="6">
    <source>
        <dbReference type="Pfam" id="PF03828"/>
    </source>
</evidence>
<feature type="compositionally biased region" description="Basic and acidic residues" evidence="5">
    <location>
        <begin position="38"/>
        <end position="48"/>
    </location>
</feature>
<dbReference type="InterPro" id="IPR054708">
    <property type="entry name" value="MTPAP-like_central"/>
</dbReference>
<feature type="compositionally biased region" description="Basic and acidic residues" evidence="5">
    <location>
        <begin position="285"/>
        <end position="307"/>
    </location>
</feature>
<evidence type="ECO:0000256" key="2">
    <source>
        <dbReference type="ARBA" id="ARBA00012388"/>
    </source>
</evidence>
<comment type="similarity">
    <text evidence="1">Belongs to the DNA polymerase type-B-like family.</text>
</comment>
<dbReference type="Proteomes" id="UP000813461">
    <property type="component" value="Unassembled WGS sequence"/>
</dbReference>
<dbReference type="GO" id="GO:0031499">
    <property type="term" value="C:TRAMP complex"/>
    <property type="evidence" value="ECO:0007669"/>
    <property type="project" value="TreeGrafter"/>
</dbReference>
<dbReference type="InterPro" id="IPR002058">
    <property type="entry name" value="PAP_assoc"/>
</dbReference>
<evidence type="ECO:0000256" key="3">
    <source>
        <dbReference type="ARBA" id="ARBA00022723"/>
    </source>
</evidence>
<dbReference type="Pfam" id="PF22600">
    <property type="entry name" value="MTPAP-like_central"/>
    <property type="match status" value="1"/>
</dbReference>
<feature type="compositionally biased region" description="Acidic residues" evidence="5">
    <location>
        <begin position="137"/>
        <end position="159"/>
    </location>
</feature>
<sequence length="674" mass="75093">MADTYRPSRPDRERPPPLADRMTFSSGTGDNYRPGGQKHSEFTFESNHRAPQFPPTGPANLGSHAPRRDRNGGASRRGRNDHHGRNGRNNANGQRRGGYRKQRAPHERALLQHREDGSPEHTYGVSDGPSRFLNPDEMSDDEEADMDVETDASSEEDGEVQNHKIAKVQAPRPDGNSVPRWSNPDPYTALPPPSETTGVKKDVVKFIRKAKNQEAEKIAGNNDVADNVDFISFGDPDDDESSQDDGSDIDNTGARYDDGPVPRTRKANGASHPVEGSLNELDYGDGIRDEPRYDPRPVPETRSTDRSRGRKRKAGVVPITAEWAPSRGDPTPWAKDPQTYAHLTGQPMRWLHNEILDFYDFVSPQPYEHNARHSLVQRVSSALSGRGWFPNGESGRILSFGSYPAGLYLPGSDMDLVYTSDRHFNGGPPLFTTDSDRSKVKSALYKASRKLQQVGMALRPIVIANAKVPIIKFQDRVTLLAVDISFENLSGVQAQATFKEWKQQYPDMVYLVALVKQLLVMRDLNEVHSGGLGGFTIICLIVSFLHHARKSDNLGETFLEFLEYYGKDFDLYRQRIQMHPPWIVDKTGVDVDGRAEKPNGLSIQDPNRPDNNISGGSHKAEQAFKVFAEAHELLVNRMEASRLGNNVGSSILGSVIGGNYDAYIKQRNHLKTLK</sequence>
<feature type="compositionally biased region" description="Basic residues" evidence="5">
    <location>
        <begin position="76"/>
        <end position="86"/>
    </location>
</feature>